<feature type="transmembrane region" description="Helical" evidence="11">
    <location>
        <begin position="266"/>
        <end position="283"/>
    </location>
</feature>
<evidence type="ECO:0000256" key="6">
    <source>
        <dbReference type="ARBA" id="ARBA00023136"/>
    </source>
</evidence>
<dbReference type="SUPFAM" id="SSF81324">
    <property type="entry name" value="Voltage-gated potassium channels"/>
    <property type="match status" value="2"/>
</dbReference>
<comment type="similarity">
    <text evidence="8">Belongs to the two pore domain potassium channel (TC 1.A.1.8) family.</text>
</comment>
<evidence type="ECO:0000256" key="8">
    <source>
        <dbReference type="RuleBase" id="RU003857"/>
    </source>
</evidence>
<dbReference type="InterPro" id="IPR003280">
    <property type="entry name" value="2pore_dom_K_chnl"/>
</dbReference>
<reference evidence="13" key="1">
    <citation type="submission" date="2021-06" db="EMBL/GenBank/DDBJ databases">
        <title>Parelaphostrongylus tenuis whole genome reference sequence.</title>
        <authorList>
            <person name="Garwood T.J."/>
            <person name="Larsen P.A."/>
            <person name="Fountain-Jones N.M."/>
            <person name="Garbe J.R."/>
            <person name="Macchietto M.G."/>
            <person name="Kania S.A."/>
            <person name="Gerhold R.W."/>
            <person name="Richards J.E."/>
            <person name="Wolf T.M."/>
        </authorList>
    </citation>
    <scope>NUCLEOTIDE SEQUENCE</scope>
    <source>
        <strain evidence="13">MNPRO001-30</strain>
        <tissue evidence="13">Meninges</tissue>
    </source>
</reference>
<keyword evidence="14" id="KW-1185">Reference proteome</keyword>
<evidence type="ECO:0000256" key="5">
    <source>
        <dbReference type="ARBA" id="ARBA00023065"/>
    </source>
</evidence>
<feature type="domain" description="Potassium channel" evidence="12">
    <location>
        <begin position="363"/>
        <end position="437"/>
    </location>
</feature>
<evidence type="ECO:0000259" key="12">
    <source>
        <dbReference type="Pfam" id="PF07885"/>
    </source>
</evidence>
<feature type="coiled-coil region" evidence="9">
    <location>
        <begin position="444"/>
        <end position="511"/>
    </location>
</feature>
<comment type="subcellular location">
    <subcellularLocation>
        <location evidence="1">Membrane</location>
        <topology evidence="1">Multi-pass membrane protein</topology>
    </subcellularLocation>
</comment>
<dbReference type="AlphaFoldDB" id="A0AAD5LUD7"/>
<gene>
    <name evidence="13" type="ORF">KIN20_000178</name>
</gene>
<evidence type="ECO:0000256" key="1">
    <source>
        <dbReference type="ARBA" id="ARBA00004141"/>
    </source>
</evidence>
<proteinExistence type="inferred from homology"/>
<feature type="compositionally biased region" description="Basic and acidic residues" evidence="10">
    <location>
        <begin position="772"/>
        <end position="785"/>
    </location>
</feature>
<evidence type="ECO:0000313" key="14">
    <source>
        <dbReference type="Proteomes" id="UP001196413"/>
    </source>
</evidence>
<evidence type="ECO:0000256" key="7">
    <source>
        <dbReference type="ARBA" id="ARBA00023303"/>
    </source>
</evidence>
<evidence type="ECO:0000313" key="13">
    <source>
        <dbReference type="EMBL" id="KAJ1345605.1"/>
    </source>
</evidence>
<dbReference type="GO" id="GO:0015271">
    <property type="term" value="F:outward rectifier potassium channel activity"/>
    <property type="evidence" value="ECO:0007669"/>
    <property type="project" value="TreeGrafter"/>
</dbReference>
<evidence type="ECO:0000256" key="3">
    <source>
        <dbReference type="ARBA" id="ARBA00022692"/>
    </source>
</evidence>
<feature type="domain" description="Potassium channel" evidence="12">
    <location>
        <begin position="241"/>
        <end position="288"/>
    </location>
</feature>
<keyword evidence="7 8" id="KW-0407">Ion channel</keyword>
<comment type="caution">
    <text evidence="13">The sequence shown here is derived from an EMBL/GenBank/DDBJ whole genome shotgun (WGS) entry which is preliminary data.</text>
</comment>
<keyword evidence="5 8" id="KW-0406">Ion transport</keyword>
<feature type="transmembrane region" description="Helical" evidence="11">
    <location>
        <begin position="384"/>
        <end position="404"/>
    </location>
</feature>
<feature type="transmembrane region" description="Helical" evidence="11">
    <location>
        <begin position="411"/>
        <end position="432"/>
    </location>
</feature>
<accession>A0AAD5LUD7</accession>
<keyword evidence="2 8" id="KW-0813">Transport</keyword>
<organism evidence="13 14">
    <name type="scientific">Parelaphostrongylus tenuis</name>
    <name type="common">Meningeal worm</name>
    <dbReference type="NCBI Taxonomy" id="148309"/>
    <lineage>
        <taxon>Eukaryota</taxon>
        <taxon>Metazoa</taxon>
        <taxon>Ecdysozoa</taxon>
        <taxon>Nematoda</taxon>
        <taxon>Chromadorea</taxon>
        <taxon>Rhabditida</taxon>
        <taxon>Rhabditina</taxon>
        <taxon>Rhabditomorpha</taxon>
        <taxon>Strongyloidea</taxon>
        <taxon>Metastrongylidae</taxon>
        <taxon>Parelaphostrongylus</taxon>
    </lineage>
</organism>
<feature type="region of interest" description="Disordered" evidence="10">
    <location>
        <begin position="759"/>
        <end position="787"/>
    </location>
</feature>
<dbReference type="Gene3D" id="1.10.287.70">
    <property type="match status" value="1"/>
</dbReference>
<dbReference type="PANTHER" id="PTHR11003">
    <property type="entry name" value="POTASSIUM CHANNEL, SUBFAMILY K"/>
    <property type="match status" value="1"/>
</dbReference>
<dbReference type="InterPro" id="IPR013099">
    <property type="entry name" value="K_chnl_dom"/>
</dbReference>
<dbReference type="EMBL" id="JAHQIW010000029">
    <property type="protein sequence ID" value="KAJ1345605.1"/>
    <property type="molecule type" value="Genomic_DNA"/>
</dbReference>
<keyword evidence="9" id="KW-0175">Coiled coil</keyword>
<dbReference type="GO" id="GO:0005886">
    <property type="term" value="C:plasma membrane"/>
    <property type="evidence" value="ECO:0007669"/>
    <property type="project" value="TreeGrafter"/>
</dbReference>
<protein>
    <recommendedName>
        <fullName evidence="12">Potassium channel domain-containing protein</fullName>
    </recommendedName>
</protein>
<feature type="transmembrane region" description="Helical" evidence="11">
    <location>
        <begin position="357"/>
        <end position="378"/>
    </location>
</feature>
<feature type="transmembrane region" description="Helical" evidence="11">
    <location>
        <begin position="154"/>
        <end position="175"/>
    </location>
</feature>
<keyword evidence="4 11" id="KW-1133">Transmembrane helix</keyword>
<dbReference type="PRINTS" id="PR01333">
    <property type="entry name" value="2POREKCHANEL"/>
</dbReference>
<evidence type="ECO:0000256" key="2">
    <source>
        <dbReference type="ARBA" id="ARBA00022448"/>
    </source>
</evidence>
<dbReference type="Pfam" id="PF07885">
    <property type="entry name" value="Ion_trans_2"/>
    <property type="match status" value="2"/>
</dbReference>
<evidence type="ECO:0000256" key="9">
    <source>
        <dbReference type="SAM" id="Coils"/>
    </source>
</evidence>
<dbReference type="PANTHER" id="PTHR11003:SF86">
    <property type="entry name" value="POTASSIUM CHANNEL DOMAIN-CONTAINING PROTEIN"/>
    <property type="match status" value="1"/>
</dbReference>
<keyword evidence="3 8" id="KW-0812">Transmembrane</keyword>
<dbReference type="GO" id="GO:0022841">
    <property type="term" value="F:potassium ion leak channel activity"/>
    <property type="evidence" value="ECO:0007669"/>
    <property type="project" value="TreeGrafter"/>
</dbReference>
<dbReference type="Proteomes" id="UP001196413">
    <property type="component" value="Unassembled WGS sequence"/>
</dbReference>
<evidence type="ECO:0000256" key="4">
    <source>
        <dbReference type="ARBA" id="ARBA00022989"/>
    </source>
</evidence>
<name>A0AAD5LUD7_PARTN</name>
<keyword evidence="6 11" id="KW-0472">Membrane</keyword>
<sequence length="897" mass="104117">MNVEFRTQLSVEIDLFELSANMPWSTRRRNALDVNWTSYCWRLLDCLRHSTGKSTVPALRNSANKIWHRFCSNGAFKELTMSFSQRRLFVKKSDHWVDRIPTKRFIFRGIHWVMMMIEAKKLDGTNEENQSARRSLSRWLTKVKYYYDRYNCRYVASLIFLIGYAVFGAWLFYLLEHENEKRMKTEEAFYLQRLRNKTAQKIVGDFFKERSHRFAEVRYILLWYENELQSVKLPDALQWDMWGALFYVLGYGNIFPRTVAGRALSVAYAIIGIPLVLAILARFGRFLEQTIARAWIRHRENIKKAQRETRRRLMSGRKHEPFGSNMALSPEIMEAVTYPMKRKILEVPGLGSRTIPVWLALLICLSWICICAGVFLIWEKKWTFFTSLYFFFISLSTIGLGDVVPDHPHMLILMFWLVIAGLSIVSMLLTVIQIKIEEWIYNFMKKMQEEYKRSMELGEQLDREEIRKRALKDEPFLMKYFAMELVSDDKMKKIEEKAEQFERIMSDMNNKNIQADLETSTVFGTPNEENMVDSMACEPMSNSTSPAAEKKLWSRQASLLLDDEHPVEKYGTNNSDTISDVTSFPLDTLRVETINELPTDITHKESQATISQIDFDELIEHLEDLQYFRLDKLLDCYACVSMRPQESYRIQSVSNGMDDTICRTFECDTTIHSSNTSKSQKITDEQATQVPCTSCGESISHDLGTVTEYDPCDRDSGNCRHEDTCSHLTNGVEISTQYSPPTSPVGICRLRASFRKSKAKFKQRARRGLQSTKDRENHAPTKDTDVQTDNSYLKNARRLEQYRSMRTKFLPVFAASPNPHMDNTFKFYRPSAKPSSSVDVSDVQRKQLVTNYLQKLRNIPKSADLYASGSSDHQLETVSKSKVPVSVKEECECGDGY</sequence>
<evidence type="ECO:0000256" key="10">
    <source>
        <dbReference type="SAM" id="MobiDB-lite"/>
    </source>
</evidence>
<evidence type="ECO:0000256" key="11">
    <source>
        <dbReference type="SAM" id="Phobius"/>
    </source>
</evidence>
<dbReference type="GO" id="GO:0030322">
    <property type="term" value="P:stabilization of membrane potential"/>
    <property type="evidence" value="ECO:0007669"/>
    <property type="project" value="TreeGrafter"/>
</dbReference>